<protein>
    <submittedName>
        <fullName evidence="2">Uncharacterized protein</fullName>
    </submittedName>
</protein>
<dbReference type="WBParaSite" id="jg25438">
    <property type="protein sequence ID" value="jg25438"/>
    <property type="gene ID" value="jg25438"/>
</dbReference>
<keyword evidence="1" id="KW-1185">Reference proteome</keyword>
<dbReference type="Proteomes" id="UP000887574">
    <property type="component" value="Unplaced"/>
</dbReference>
<evidence type="ECO:0000313" key="1">
    <source>
        <dbReference type="Proteomes" id="UP000887574"/>
    </source>
</evidence>
<reference evidence="2" key="1">
    <citation type="submission" date="2022-11" db="UniProtKB">
        <authorList>
            <consortium name="WormBaseParasite"/>
        </authorList>
    </citation>
    <scope>IDENTIFICATION</scope>
</reference>
<evidence type="ECO:0000313" key="2">
    <source>
        <dbReference type="WBParaSite" id="jg25438"/>
    </source>
</evidence>
<sequence length="356" mass="40531">MNKEFRLRRRVSPFDAPVCHRSQVLDFPVNYATIRPLSVEDDRDRGDLCVWQPLTSILVLQAKLNGITSSQNRFVNGKPISELRRALFDRLNVCFFADDLNFYLNAPVEMFEETEKTNNDVLHLLGEIGRLSFTEEENHNEPCVQSKMEMVGPTIAVDVQVQMPAMRPKAPACHVTPFLMIVEISKLQVRILKAVIYFSMSCDSFFDDRGIIQDTRDAFDETKSFSISDDFFVDDRLEAEAISGPAISQSSMSSQKSFICGEEEQVSVVSHQQSGQVSESSMDWSPVQIHPLPACDRGFFDSAHFHNIIGESSDMWDDLNKSRSFNVDSFMSRNQAVTRRLVERVSTRHARNILSR</sequence>
<accession>A0A915DZU8</accession>
<dbReference type="AlphaFoldDB" id="A0A915DZU8"/>
<name>A0A915DZU8_9BILA</name>
<organism evidence="1 2">
    <name type="scientific">Ditylenchus dipsaci</name>
    <dbReference type="NCBI Taxonomy" id="166011"/>
    <lineage>
        <taxon>Eukaryota</taxon>
        <taxon>Metazoa</taxon>
        <taxon>Ecdysozoa</taxon>
        <taxon>Nematoda</taxon>
        <taxon>Chromadorea</taxon>
        <taxon>Rhabditida</taxon>
        <taxon>Tylenchina</taxon>
        <taxon>Tylenchomorpha</taxon>
        <taxon>Sphaerularioidea</taxon>
        <taxon>Anguinidae</taxon>
        <taxon>Anguininae</taxon>
        <taxon>Ditylenchus</taxon>
    </lineage>
</organism>
<proteinExistence type="predicted"/>